<reference evidence="6 7" key="1">
    <citation type="submission" date="2018-05" db="EMBL/GenBank/DDBJ databases">
        <title>Genomic Encyclopedia of Type Strains, Phase IV (KMG-IV): sequencing the most valuable type-strain genomes for metagenomic binning, comparative biology and taxonomic classification.</title>
        <authorList>
            <person name="Goeker M."/>
        </authorList>
    </citation>
    <scope>NUCLEOTIDE SEQUENCE [LARGE SCALE GENOMIC DNA]</scope>
    <source>
        <strain evidence="6 7">DSM 103371</strain>
    </source>
</reference>
<evidence type="ECO:0000256" key="2">
    <source>
        <dbReference type="PROSITE-ProRule" id="PRU00339"/>
    </source>
</evidence>
<dbReference type="Gene3D" id="3.40.50.10070">
    <property type="entry name" value="TolB, N-terminal domain"/>
    <property type="match status" value="1"/>
</dbReference>
<keyword evidence="1 3" id="KW-0238">DNA-binding</keyword>
<dbReference type="SUPFAM" id="SSF46894">
    <property type="entry name" value="C-terminal effector domain of the bipartite response regulators"/>
    <property type="match status" value="1"/>
</dbReference>
<keyword evidence="2" id="KW-0802">TPR repeat</keyword>
<evidence type="ECO:0000256" key="4">
    <source>
        <dbReference type="SAM" id="Phobius"/>
    </source>
</evidence>
<dbReference type="Pfam" id="PF00486">
    <property type="entry name" value="Trans_reg_C"/>
    <property type="match status" value="1"/>
</dbReference>
<dbReference type="InterPro" id="IPR016032">
    <property type="entry name" value="Sig_transdc_resp-reg_C-effctor"/>
</dbReference>
<evidence type="ECO:0000256" key="1">
    <source>
        <dbReference type="ARBA" id="ARBA00023125"/>
    </source>
</evidence>
<dbReference type="InterPro" id="IPR011990">
    <property type="entry name" value="TPR-like_helical_dom_sf"/>
</dbReference>
<accession>A0A316GH99</accession>
<dbReference type="GO" id="GO:0006355">
    <property type="term" value="P:regulation of DNA-templated transcription"/>
    <property type="evidence" value="ECO:0007669"/>
    <property type="project" value="InterPro"/>
</dbReference>
<keyword evidence="7" id="KW-1185">Reference proteome</keyword>
<dbReference type="SMART" id="SM00862">
    <property type="entry name" value="Trans_reg_C"/>
    <property type="match status" value="1"/>
</dbReference>
<organism evidence="6 7">
    <name type="scientific">Silicimonas algicola</name>
    <dbReference type="NCBI Taxonomy" id="1826607"/>
    <lineage>
        <taxon>Bacteria</taxon>
        <taxon>Pseudomonadati</taxon>
        <taxon>Pseudomonadota</taxon>
        <taxon>Alphaproteobacteria</taxon>
        <taxon>Rhodobacterales</taxon>
        <taxon>Paracoccaceae</taxon>
    </lineage>
</organism>
<dbReference type="InterPro" id="IPR036388">
    <property type="entry name" value="WH-like_DNA-bd_sf"/>
</dbReference>
<dbReference type="InterPro" id="IPR001867">
    <property type="entry name" value="OmpR/PhoB-type_DNA-bd"/>
</dbReference>
<dbReference type="PANTHER" id="PTHR12558:SF33">
    <property type="entry name" value="BLL7664 PROTEIN"/>
    <property type="match status" value="1"/>
</dbReference>
<dbReference type="GO" id="GO:0000160">
    <property type="term" value="P:phosphorelay signal transduction system"/>
    <property type="evidence" value="ECO:0007669"/>
    <property type="project" value="InterPro"/>
</dbReference>
<dbReference type="EMBL" id="QGGV01000001">
    <property type="protein sequence ID" value="PWK58770.1"/>
    <property type="molecule type" value="Genomic_DNA"/>
</dbReference>
<dbReference type="RefSeq" id="WP_164721565.1">
    <property type="nucleotide sequence ID" value="NZ_CP034588.1"/>
</dbReference>
<evidence type="ECO:0000313" key="6">
    <source>
        <dbReference type="EMBL" id="PWK58770.1"/>
    </source>
</evidence>
<feature type="domain" description="OmpR/PhoB-type" evidence="5">
    <location>
        <begin position="12"/>
        <end position="110"/>
    </location>
</feature>
<dbReference type="GO" id="GO:0003677">
    <property type="term" value="F:DNA binding"/>
    <property type="evidence" value="ECO:0007669"/>
    <property type="project" value="UniProtKB-UniRule"/>
</dbReference>
<dbReference type="Gene3D" id="1.25.40.10">
    <property type="entry name" value="Tetratricopeptide repeat domain"/>
    <property type="match status" value="1"/>
</dbReference>
<feature type="DNA-binding region" description="OmpR/PhoB-type" evidence="3">
    <location>
        <begin position="12"/>
        <end position="110"/>
    </location>
</feature>
<feature type="repeat" description="TPR" evidence="2">
    <location>
        <begin position="386"/>
        <end position="419"/>
    </location>
</feature>
<dbReference type="Proteomes" id="UP000245390">
    <property type="component" value="Unassembled WGS sequence"/>
</dbReference>
<name>A0A316GH99_9RHOB</name>
<evidence type="ECO:0000313" key="7">
    <source>
        <dbReference type="Proteomes" id="UP000245390"/>
    </source>
</evidence>
<dbReference type="AlphaFoldDB" id="A0A316GH99"/>
<dbReference type="InterPro" id="IPR019734">
    <property type="entry name" value="TPR_rpt"/>
</dbReference>
<keyword evidence="4" id="KW-0812">Transmembrane</keyword>
<feature type="transmembrane region" description="Helical" evidence="4">
    <location>
        <begin position="131"/>
        <end position="152"/>
    </location>
</feature>
<dbReference type="PROSITE" id="PS50005">
    <property type="entry name" value="TPR"/>
    <property type="match status" value="1"/>
</dbReference>
<dbReference type="CDD" id="cd00383">
    <property type="entry name" value="trans_reg_C"/>
    <property type="match status" value="1"/>
</dbReference>
<proteinExistence type="predicted"/>
<dbReference type="SMART" id="SM00028">
    <property type="entry name" value="TPR"/>
    <property type="match status" value="3"/>
</dbReference>
<protein>
    <submittedName>
        <fullName evidence="6">TolB-like protein</fullName>
    </submittedName>
</protein>
<gene>
    <name evidence="6" type="ORF">C8D95_101585</name>
</gene>
<comment type="caution">
    <text evidence="6">The sequence shown here is derived from an EMBL/GenBank/DDBJ whole genome shotgun (WGS) entry which is preliminary data.</text>
</comment>
<dbReference type="PROSITE" id="PS51755">
    <property type="entry name" value="OMPR_PHOB"/>
    <property type="match status" value="1"/>
</dbReference>
<dbReference type="Pfam" id="PF13432">
    <property type="entry name" value="TPR_16"/>
    <property type="match status" value="2"/>
</dbReference>
<dbReference type="SUPFAM" id="SSF48452">
    <property type="entry name" value="TPR-like"/>
    <property type="match status" value="1"/>
</dbReference>
<evidence type="ECO:0000259" key="5">
    <source>
        <dbReference type="PROSITE" id="PS51755"/>
    </source>
</evidence>
<evidence type="ECO:0000256" key="3">
    <source>
        <dbReference type="PROSITE-ProRule" id="PRU01091"/>
    </source>
</evidence>
<sequence>MSRNEPEIWTKSPERVWLGAHWFDLDTGELREADGTLTDLRRQSVEVLAYLVQRSGDIVGKEDLVSAIWSDVAVTDDSLVQCIGDIRRALGPEGRDCVQTVRRRGYRLVPTLPATMSGDAQRRKRRWPLKAAIVFGTLVGLVAIIGYALTVFRAGPDHAPILPVIAVLPFSNIDDDPAQQYFVDGLTEDITTDLSRVSGLSMISSASTFALRDVMGTPVEIAHQLGADYALTGSTRRDKRRVRVTATLVEVATGQSIWADRYDRDIGGIFDLQDDVSRAVVSSLAIRLTNDEQARFERREVVNSDAYDLLLRGLRPLRTFTDSGILEARDYFRRAIDVDPRYARAHANLALTYATSILFRLGENTDRQDLALSEAELAVALDPRLPQAQFALAVVLLSRHRHDAAISAAREAIRLEPSSADGYAVLAQTLAYGGDKEEALAAIRTAKRLSPRYTFAYLWVEGHILFQLRRYDEARAILEDVVARNPEMLLGKLTLAATYGHLGLADEADWLAMEILTLSPDLSAFDEGNALPFRSNEDRANYVEGLLLAGITE</sequence>
<dbReference type="PANTHER" id="PTHR12558">
    <property type="entry name" value="CELL DIVISION CYCLE 16,23,27"/>
    <property type="match status" value="1"/>
</dbReference>
<dbReference type="Gene3D" id="1.10.10.10">
    <property type="entry name" value="Winged helix-like DNA-binding domain superfamily/Winged helix DNA-binding domain"/>
    <property type="match status" value="1"/>
</dbReference>
<keyword evidence="4" id="KW-1133">Transmembrane helix</keyword>
<keyword evidence="4" id="KW-0472">Membrane</keyword>